<dbReference type="PANTHER" id="PTHR42839:SF1">
    <property type="entry name" value="ISOCHORISMATE SYNTHASE MENF"/>
    <property type="match status" value="1"/>
</dbReference>
<comment type="pathway">
    <text evidence="4">Quinol/quinone metabolism; 1,4-dihydroxy-2-naphthoate biosynthesis; 1,4-dihydroxy-2-naphthoate from chorismate: step 1/7.</text>
</comment>
<dbReference type="InterPro" id="IPR015890">
    <property type="entry name" value="Chorismate_C"/>
</dbReference>
<dbReference type="SUPFAM" id="SSF56322">
    <property type="entry name" value="ADC synthase"/>
    <property type="match status" value="1"/>
</dbReference>
<dbReference type="InterPro" id="IPR005801">
    <property type="entry name" value="ADC_synthase"/>
</dbReference>
<dbReference type="EMBL" id="JBHSFU010000005">
    <property type="protein sequence ID" value="MFC4558607.1"/>
    <property type="molecule type" value="Genomic_DNA"/>
</dbReference>
<protein>
    <recommendedName>
        <fullName evidence="4">Isochorismate synthase MenF</fullName>
        <ecNumber evidence="4">5.4.4.2</ecNumber>
    </recommendedName>
    <alternativeName>
        <fullName evidence="4">Isochorismate mutase</fullName>
    </alternativeName>
</protein>
<reference evidence="7" key="1">
    <citation type="journal article" date="2019" name="Int. J. Syst. Evol. Microbiol.">
        <title>The Global Catalogue of Microorganisms (GCM) 10K type strain sequencing project: providing services to taxonomists for standard genome sequencing and annotation.</title>
        <authorList>
            <consortium name="The Broad Institute Genomics Platform"/>
            <consortium name="The Broad Institute Genome Sequencing Center for Infectious Disease"/>
            <person name="Wu L."/>
            <person name="Ma J."/>
        </authorList>
    </citation>
    <scope>NUCLEOTIDE SEQUENCE [LARGE SCALE GENOMIC DNA]</scope>
    <source>
        <strain evidence="7">CGMCC 4.7426</strain>
    </source>
</reference>
<evidence type="ECO:0000313" key="7">
    <source>
        <dbReference type="Proteomes" id="UP001595989"/>
    </source>
</evidence>
<proteinExistence type="inferred from homology"/>
<accession>A0ABV9DIG1</accession>
<evidence type="ECO:0000256" key="2">
    <source>
        <dbReference type="ARBA" id="ARBA00005297"/>
    </source>
</evidence>
<dbReference type="EC" id="5.4.4.2" evidence="4"/>
<evidence type="ECO:0000256" key="3">
    <source>
        <dbReference type="ARBA" id="ARBA00023235"/>
    </source>
</evidence>
<sequence>MIDIKEGRIESLLKNAVERAKFNNEPQIISITKQINNIDPLHVFESARKFSTNRTFWTSTADDYWLVGAGSVHRITASSDRFDKTEEKWQEILGKAIIHNPFDVPGTGLLAMGGMSFDPKGSKSALWKNFDESSFIIPEFLLTVHNSSSYFTVTVKVHPADEPEKLADSLREKEAVLLSSPDYFPQEVDIQSTEEIAPDEWKQVVQRATEEIRHSTTDKIVLARELRLKLSANVEITAVLNNLISSQPNSFVFAFEREGDCFVGATPERLVKLEQDRLLSTCLAGTAPRGETKAEDDQIAETLLHDEKNRSEHDFVVKMIRQAMEKYCSDVNIPDKPVIYPLRNLQHLYTPVSATLNKDFSIFDIVKELHPTPALGGVPRDTSLEFIRKYENVDRGWYGAPIGWLDSSRNGEFAVGIRSGLIRGNEVSLFAGCGVVKDSNPEAEYEETKIKFKPMMSVLGG</sequence>
<organism evidence="6 7">
    <name type="scientific">Virgibacillus kekensis</name>
    <dbReference type="NCBI Taxonomy" id="202261"/>
    <lineage>
        <taxon>Bacteria</taxon>
        <taxon>Bacillati</taxon>
        <taxon>Bacillota</taxon>
        <taxon>Bacilli</taxon>
        <taxon>Bacillales</taxon>
        <taxon>Bacillaceae</taxon>
        <taxon>Virgibacillus</taxon>
    </lineage>
</organism>
<comment type="pathway">
    <text evidence="4">Quinol/quinone metabolism; menaquinone biosynthesis.</text>
</comment>
<gene>
    <name evidence="4" type="primary">menF</name>
    <name evidence="6" type="ORF">ACFO3D_10345</name>
</gene>
<dbReference type="InterPro" id="IPR034681">
    <property type="entry name" value="MenF"/>
</dbReference>
<comment type="cofactor">
    <cofactor evidence="4">
        <name>Mg(2+)</name>
        <dbReference type="ChEBI" id="CHEBI:18420"/>
    </cofactor>
</comment>
<feature type="active site" description="Proton donor" evidence="4">
    <location>
        <position position="268"/>
    </location>
</feature>
<dbReference type="InterPro" id="IPR004561">
    <property type="entry name" value="IsoChor_synthase"/>
</dbReference>
<keyword evidence="3 4" id="KW-0413">Isomerase</keyword>
<keyword evidence="7" id="KW-1185">Reference proteome</keyword>
<feature type="binding site" evidence="4">
    <location>
        <position position="312"/>
    </location>
    <ligand>
        <name>Mg(2+)</name>
        <dbReference type="ChEBI" id="CHEBI:18420"/>
    </ligand>
</feature>
<feature type="active site" description="Proton acceptor" evidence="4">
    <location>
        <position position="219"/>
    </location>
</feature>
<evidence type="ECO:0000256" key="4">
    <source>
        <dbReference type="HAMAP-Rule" id="MF_01935"/>
    </source>
</evidence>
<name>A0ABV9DIG1_9BACI</name>
<feature type="domain" description="Chorismate-utilising enzyme C-terminal" evidence="5">
    <location>
        <begin position="199"/>
        <end position="451"/>
    </location>
</feature>
<evidence type="ECO:0000259" key="5">
    <source>
        <dbReference type="Pfam" id="PF00425"/>
    </source>
</evidence>
<dbReference type="HAMAP" id="MF_01935">
    <property type="entry name" value="MenF"/>
    <property type="match status" value="1"/>
</dbReference>
<comment type="catalytic activity">
    <reaction evidence="1 4">
        <text>chorismate = isochorismate</text>
        <dbReference type="Rhea" id="RHEA:18985"/>
        <dbReference type="ChEBI" id="CHEBI:29748"/>
        <dbReference type="ChEBI" id="CHEBI:29780"/>
        <dbReference type="EC" id="5.4.4.2"/>
    </reaction>
</comment>
<evidence type="ECO:0000256" key="1">
    <source>
        <dbReference type="ARBA" id="ARBA00000799"/>
    </source>
</evidence>
<comment type="similarity">
    <text evidence="2 4">Belongs to the isochorismate synthase family.</text>
</comment>
<comment type="caution">
    <text evidence="6">The sequence shown here is derived from an EMBL/GenBank/DDBJ whole genome shotgun (WGS) entry which is preliminary data.</text>
</comment>
<feature type="binding site" evidence="4">
    <location>
        <position position="447"/>
    </location>
    <ligand>
        <name>Mg(2+)</name>
        <dbReference type="ChEBI" id="CHEBI:18420"/>
    </ligand>
</feature>
<evidence type="ECO:0000313" key="6">
    <source>
        <dbReference type="EMBL" id="MFC4558607.1"/>
    </source>
</evidence>
<dbReference type="RefSeq" id="WP_390295589.1">
    <property type="nucleotide sequence ID" value="NZ_JBHSFU010000005.1"/>
</dbReference>
<dbReference type="Proteomes" id="UP001595989">
    <property type="component" value="Unassembled WGS sequence"/>
</dbReference>
<keyword evidence="4" id="KW-0474">Menaquinone biosynthesis</keyword>
<dbReference type="Pfam" id="PF00425">
    <property type="entry name" value="Chorismate_bind"/>
    <property type="match status" value="1"/>
</dbReference>
<comment type="function">
    <text evidence="4">Catalyzes the conversion of chorismate to isochorismate.</text>
</comment>
<dbReference type="PANTHER" id="PTHR42839">
    <property type="entry name" value="ISOCHORISMATE SYNTHASE ENTC"/>
    <property type="match status" value="1"/>
</dbReference>
<dbReference type="Gene3D" id="3.60.120.10">
    <property type="entry name" value="Anthranilate synthase"/>
    <property type="match status" value="1"/>
</dbReference>
<keyword evidence="4" id="KW-0479">Metal-binding</keyword>
<keyword evidence="4" id="KW-0460">Magnesium</keyword>
<dbReference type="NCBIfam" id="TIGR00543">
    <property type="entry name" value="isochor_syn"/>
    <property type="match status" value="1"/>
</dbReference>